<gene>
    <name evidence="3" type="ORF">GMBLW1_18890</name>
</gene>
<evidence type="ECO:0000256" key="1">
    <source>
        <dbReference type="SAM" id="MobiDB-lite"/>
    </source>
</evidence>
<keyword evidence="2" id="KW-1133">Transmembrane helix</keyword>
<feature type="compositionally biased region" description="Low complexity" evidence="1">
    <location>
        <begin position="173"/>
        <end position="196"/>
    </location>
</feature>
<sequence>MMSATGSPSTKKIDQPLDAGTSPIDGGLTSVGPSGRLGRPPRLPRPEWVPPPEADAISPDGTPRAVHRGQRGPTHVGWLIAVCTLLGSIVASHSYWGPRLGMANRASAGPMPVMGTEEESEPKKSPANGKNPLAKANPTISESTSPVGTPRVSEQPPLAKPKADNPPMPGPDPLTNLDLTLPELGTAPAAPTTPATSGKPPVVPSPAPTSPLAPAPSVPGTTTGLMPMDSGKGAAPLIQPIPNAAKSIQPPKVEPVAPLLLPGETPMPNAPIPAPGPTPVDPTNLVIPDLTAPAPAPAAPVAAPVAPLTPMNPPKTAPKLTPVPDAPKPMNAPGLILPIPGAEPMPATPSTPPAPAAAPLIPIDPIDPKPMESPKPMAKPEPMDLPPDMPKLDPVIEPLPTPKPVDVEITPLPKPAQPMKSAEPVKPMQPIGPTPIEKNLPTSPAKTTLEERTENPSQPLKAPTPTPPMPMPMPKGGPMVEVIVGDPPMPMEPLSIPHQTPGNTPMTRTWNKLGLNSLLAASLAGSIVTVAPTSPMVNFVRAAEEPNPLPKEPGASPAAPKVDNSLADLKTQVQALTNALSKLEKLEESMRDSQSKNGLAVTQLQGDVSELKLQIGDLRREMERLSKRVDEQAQKSISRSSPAPAAPANPAPAAGNGQLRLVNDYIQEVSVVVNNRTYRLLPGQTTTLTIPAGAFNYQLLVDNAAMQSRLLPAGETYTIRFHNPVN</sequence>
<accession>A0A6C2YL84</accession>
<keyword evidence="2" id="KW-0812">Transmembrane</keyword>
<dbReference type="KEGG" id="tim:GMBLW1_18890"/>
<feature type="region of interest" description="Disordered" evidence="1">
    <location>
        <begin position="108"/>
        <end position="237"/>
    </location>
</feature>
<protein>
    <submittedName>
        <fullName evidence="3">Uncharacterized protein</fullName>
    </submittedName>
</protein>
<feature type="compositionally biased region" description="Pro residues" evidence="1">
    <location>
        <begin position="41"/>
        <end position="53"/>
    </location>
</feature>
<feature type="transmembrane region" description="Helical" evidence="2">
    <location>
        <begin position="76"/>
        <end position="96"/>
    </location>
</feature>
<feature type="compositionally biased region" description="Pro residues" evidence="1">
    <location>
        <begin position="201"/>
        <end position="217"/>
    </location>
</feature>
<proteinExistence type="predicted"/>
<evidence type="ECO:0000313" key="4">
    <source>
        <dbReference type="Proteomes" id="UP000464378"/>
    </source>
</evidence>
<feature type="region of interest" description="Disordered" evidence="1">
    <location>
        <begin position="413"/>
        <end position="468"/>
    </location>
</feature>
<keyword evidence="2" id="KW-0472">Membrane</keyword>
<feature type="compositionally biased region" description="Polar residues" evidence="1">
    <location>
        <begin position="1"/>
        <end position="10"/>
    </location>
</feature>
<dbReference type="RefSeq" id="WP_162657286.1">
    <property type="nucleotide sequence ID" value="NZ_LR593887.1"/>
</dbReference>
<organism evidence="3">
    <name type="scientific">Tuwongella immobilis</name>
    <dbReference type="NCBI Taxonomy" id="692036"/>
    <lineage>
        <taxon>Bacteria</taxon>
        <taxon>Pseudomonadati</taxon>
        <taxon>Planctomycetota</taxon>
        <taxon>Planctomycetia</taxon>
        <taxon>Gemmatales</taxon>
        <taxon>Gemmataceae</taxon>
        <taxon>Tuwongella</taxon>
    </lineage>
</organism>
<dbReference type="EMBL" id="LR586016">
    <property type="protein sequence ID" value="VIP02071.1"/>
    <property type="molecule type" value="Genomic_DNA"/>
</dbReference>
<dbReference type="AlphaFoldDB" id="A0A6C2YL84"/>
<name>A0A6C2YL84_9BACT</name>
<feature type="region of interest" description="Disordered" evidence="1">
    <location>
        <begin position="1"/>
        <end position="71"/>
    </location>
</feature>
<feature type="region of interest" description="Disordered" evidence="1">
    <location>
        <begin position="625"/>
        <end position="654"/>
    </location>
</feature>
<dbReference type="Gene3D" id="1.20.5.340">
    <property type="match status" value="1"/>
</dbReference>
<evidence type="ECO:0000313" key="3">
    <source>
        <dbReference type="EMBL" id="VIP02071.1"/>
    </source>
</evidence>
<keyword evidence="4" id="KW-1185">Reference proteome</keyword>
<dbReference type="InParanoid" id="A0A6C2YL84"/>
<dbReference type="Proteomes" id="UP000464378">
    <property type="component" value="Chromosome"/>
</dbReference>
<evidence type="ECO:0000256" key="2">
    <source>
        <dbReference type="SAM" id="Phobius"/>
    </source>
</evidence>
<dbReference type="EMBL" id="LR593887">
    <property type="protein sequence ID" value="VTS00300.1"/>
    <property type="molecule type" value="Genomic_DNA"/>
</dbReference>
<reference evidence="3" key="1">
    <citation type="submission" date="2019-04" db="EMBL/GenBank/DDBJ databases">
        <authorList>
            <consortium name="Science for Life Laboratories"/>
        </authorList>
    </citation>
    <scope>NUCLEOTIDE SEQUENCE</scope>
    <source>
        <strain evidence="3">MBLW1</strain>
    </source>
</reference>
<feature type="compositionally biased region" description="Polar residues" evidence="1">
    <location>
        <begin position="138"/>
        <end position="147"/>
    </location>
</feature>